<dbReference type="Pfam" id="PF13276">
    <property type="entry name" value="HTH_21"/>
    <property type="match status" value="1"/>
</dbReference>
<dbReference type="GO" id="GO:0043565">
    <property type="term" value="F:sequence-specific DNA binding"/>
    <property type="evidence" value="ECO:0007669"/>
    <property type="project" value="InterPro"/>
</dbReference>
<gene>
    <name evidence="2" type="ORF">JOS67_15565</name>
</gene>
<dbReference type="InterPro" id="IPR010921">
    <property type="entry name" value="Trp_repressor/repl_initiator"/>
</dbReference>
<reference evidence="2 3" key="1">
    <citation type="submission" date="2021-01" db="EMBL/GenBank/DDBJ databases">
        <title>Characterization of a novel blaVMB-2- harboring plasmid in Vibrio diabolicus.</title>
        <authorList>
            <person name="Liu M."/>
        </authorList>
    </citation>
    <scope>NUCLEOTIDE SEQUENCE [LARGE SCALE GENOMIC DNA]</scope>
    <source>
        <strain evidence="2 3">SLV18</strain>
        <plasmid evidence="2 3">pSLV18-111K</plasmid>
    </source>
</reference>
<sequence>MTRKRRNHSPEFKAKVALDAAKGDKTVAELAQKYNLHANQISTWKKELLENAAMIFATENHSGKESSEDVDKLHAKIGQLTMENGFFGQSARSLDRAQRKSSLVKSTPLPIKRQCELLNIARSTAYYQPIGLSAEEITLRRMIDEIHLQYPFMGSRRIRTELAKKGHSVNRKRVVRLMRDMGIGAIYPKPKTTLANKAHKVYPYLLRDIEVTYPNQAWAIDITYIPMAKGFLYLVAIIDWYSRKVLAWRLSNTMDTSFCIEALEEALKHYGPPDIFNSDQGSQFTSTEFTQKLIEHDIRISMDGKGRWVDNVFIERLWRSLKYEEVYLKAYTTPREAELEIGNYMVFYNEERNHQGLNNLTPDEAYFGRQRYAA</sequence>
<dbReference type="GO" id="GO:0006313">
    <property type="term" value="P:DNA transposition"/>
    <property type="evidence" value="ECO:0007669"/>
    <property type="project" value="InterPro"/>
</dbReference>
<dbReference type="NCBIfam" id="NF033516">
    <property type="entry name" value="transpos_IS3"/>
    <property type="match status" value="1"/>
</dbReference>
<feature type="domain" description="Integrase catalytic" evidence="1">
    <location>
        <begin position="210"/>
        <end position="370"/>
    </location>
</feature>
<dbReference type="PROSITE" id="PS50994">
    <property type="entry name" value="INTEGRASE"/>
    <property type="match status" value="1"/>
</dbReference>
<accession>A0AA92LWC4</accession>
<dbReference type="GeneID" id="43684337"/>
<proteinExistence type="predicted"/>
<dbReference type="RefSeq" id="WP_100269006.1">
    <property type="nucleotide sequence ID" value="NZ_CP069196.1"/>
</dbReference>
<evidence type="ECO:0000259" key="1">
    <source>
        <dbReference type="PROSITE" id="PS50994"/>
    </source>
</evidence>
<dbReference type="Pfam" id="PF00665">
    <property type="entry name" value="rve"/>
    <property type="match status" value="1"/>
</dbReference>
<dbReference type="GO" id="GO:0015074">
    <property type="term" value="P:DNA integration"/>
    <property type="evidence" value="ECO:0007669"/>
    <property type="project" value="InterPro"/>
</dbReference>
<keyword evidence="2" id="KW-0614">Plasmid</keyword>
<dbReference type="SUPFAM" id="SSF48295">
    <property type="entry name" value="TrpR-like"/>
    <property type="match status" value="1"/>
</dbReference>
<dbReference type="AlphaFoldDB" id="A0AA92LWC4"/>
<dbReference type="GO" id="GO:0004803">
    <property type="term" value="F:transposase activity"/>
    <property type="evidence" value="ECO:0007669"/>
    <property type="project" value="InterPro"/>
</dbReference>
<organism evidence="2 3">
    <name type="scientific">Vibrio diabolicus</name>
    <dbReference type="NCBI Taxonomy" id="50719"/>
    <lineage>
        <taxon>Bacteria</taxon>
        <taxon>Pseudomonadati</taxon>
        <taxon>Pseudomonadota</taxon>
        <taxon>Gammaproteobacteria</taxon>
        <taxon>Vibrionales</taxon>
        <taxon>Vibrionaceae</taxon>
        <taxon>Vibrio</taxon>
        <taxon>Vibrio diabolicus subgroup</taxon>
    </lineage>
</organism>
<dbReference type="Proteomes" id="UP000596337">
    <property type="component" value="Plasmid pSLV18-111K"/>
</dbReference>
<dbReference type="InterPro" id="IPR048020">
    <property type="entry name" value="Transpos_IS3"/>
</dbReference>
<dbReference type="SUPFAM" id="SSF53098">
    <property type="entry name" value="Ribonuclease H-like"/>
    <property type="match status" value="1"/>
</dbReference>
<dbReference type="Pfam" id="PF01527">
    <property type="entry name" value="HTH_Tnp_1"/>
    <property type="match status" value="1"/>
</dbReference>
<dbReference type="EMBL" id="CP069196">
    <property type="protein sequence ID" value="QRG84460.1"/>
    <property type="molecule type" value="Genomic_DNA"/>
</dbReference>
<evidence type="ECO:0000313" key="2">
    <source>
        <dbReference type="EMBL" id="QRG84460.1"/>
    </source>
</evidence>
<dbReference type="InterPro" id="IPR002514">
    <property type="entry name" value="Transposase_8"/>
</dbReference>
<dbReference type="InterPro" id="IPR036397">
    <property type="entry name" value="RNaseH_sf"/>
</dbReference>
<name>A0AA92LWC4_9VIBR</name>
<dbReference type="InterPro" id="IPR012337">
    <property type="entry name" value="RNaseH-like_sf"/>
</dbReference>
<dbReference type="PANTHER" id="PTHR46889:SF7">
    <property type="entry name" value="TRANSPOSASE FOR INSERTION SEQUENCE ELEMENT IS904"/>
    <property type="match status" value="1"/>
</dbReference>
<dbReference type="PANTHER" id="PTHR46889">
    <property type="entry name" value="TRANSPOSASE INSF FOR INSERTION SEQUENCE IS3B-RELATED"/>
    <property type="match status" value="1"/>
</dbReference>
<evidence type="ECO:0000313" key="3">
    <source>
        <dbReference type="Proteomes" id="UP000596337"/>
    </source>
</evidence>
<dbReference type="Gene3D" id="3.30.420.10">
    <property type="entry name" value="Ribonuclease H-like superfamily/Ribonuclease H"/>
    <property type="match status" value="1"/>
</dbReference>
<protein>
    <submittedName>
        <fullName evidence="2">IS3 family transposase</fullName>
    </submittedName>
</protein>
<dbReference type="InterPro" id="IPR050900">
    <property type="entry name" value="Transposase_IS3/IS150/IS904"/>
</dbReference>
<geneLocation type="plasmid" evidence="2 3">
    <name>pSLV18-111K</name>
</geneLocation>
<dbReference type="InterPro" id="IPR001584">
    <property type="entry name" value="Integrase_cat-core"/>
</dbReference>
<dbReference type="InterPro" id="IPR025948">
    <property type="entry name" value="HTH-like_dom"/>
</dbReference>